<dbReference type="Pfam" id="PF02515">
    <property type="entry name" value="CoA_transf_3"/>
    <property type="match status" value="1"/>
</dbReference>
<dbReference type="InterPro" id="IPR044855">
    <property type="entry name" value="CoA-Trfase_III_dom3_sf"/>
</dbReference>
<organism evidence="2 3">
    <name type="scientific">Streptomyces coeruleofuscus</name>
    <dbReference type="NCBI Taxonomy" id="66879"/>
    <lineage>
        <taxon>Bacteria</taxon>
        <taxon>Bacillati</taxon>
        <taxon>Actinomycetota</taxon>
        <taxon>Actinomycetes</taxon>
        <taxon>Kitasatosporales</taxon>
        <taxon>Streptomycetaceae</taxon>
        <taxon>Streptomyces</taxon>
    </lineage>
</organism>
<accession>A0ABP5W1W9</accession>
<dbReference type="Gene3D" id="3.30.1540.10">
    <property type="entry name" value="formyl-coa transferase, domain 3"/>
    <property type="match status" value="1"/>
</dbReference>
<feature type="region of interest" description="Disordered" evidence="1">
    <location>
        <begin position="348"/>
        <end position="381"/>
    </location>
</feature>
<dbReference type="InterPro" id="IPR050509">
    <property type="entry name" value="CoA-transferase_III"/>
</dbReference>
<keyword evidence="3" id="KW-1185">Reference proteome</keyword>
<feature type="region of interest" description="Disordered" evidence="1">
    <location>
        <begin position="1"/>
        <end position="31"/>
    </location>
</feature>
<dbReference type="SUPFAM" id="SSF89796">
    <property type="entry name" value="CoA-transferase family III (CaiB/BaiF)"/>
    <property type="match status" value="1"/>
</dbReference>
<dbReference type="Gene3D" id="3.40.50.10540">
    <property type="entry name" value="Crotonobetainyl-coa:carnitine coa-transferase, domain 1"/>
    <property type="match status" value="1"/>
</dbReference>
<comment type="caution">
    <text evidence="2">The sequence shown here is derived from an EMBL/GenBank/DDBJ whole genome shotgun (WGS) entry which is preliminary data.</text>
</comment>
<reference evidence="3" key="1">
    <citation type="journal article" date="2019" name="Int. J. Syst. Evol. Microbiol.">
        <title>The Global Catalogue of Microorganisms (GCM) 10K type strain sequencing project: providing services to taxonomists for standard genome sequencing and annotation.</title>
        <authorList>
            <consortium name="The Broad Institute Genomics Platform"/>
            <consortium name="The Broad Institute Genome Sequencing Center for Infectious Disease"/>
            <person name="Wu L."/>
            <person name="Ma J."/>
        </authorList>
    </citation>
    <scope>NUCLEOTIDE SEQUENCE [LARGE SCALE GENOMIC DNA]</scope>
    <source>
        <strain evidence="3">JCM 4358</strain>
    </source>
</reference>
<proteinExistence type="predicted"/>
<dbReference type="Proteomes" id="UP001499986">
    <property type="component" value="Unassembled WGS sequence"/>
</dbReference>
<evidence type="ECO:0000313" key="3">
    <source>
        <dbReference type="Proteomes" id="UP001499986"/>
    </source>
</evidence>
<dbReference type="EMBL" id="BAAASE010000010">
    <property type="protein sequence ID" value="GAA2417735.1"/>
    <property type="molecule type" value="Genomic_DNA"/>
</dbReference>
<sequence>MLPSGEAGERPVNGEQDQKRANGAVPDEAPGPLTGVRVIELGGIGPGPFCAMLLADAGADVIRVERPSDVAGRPDPVLHRGRRSAAIDLKHPEGVGAVLDLVADADVLLEGFRPGVAERLGVGPGPCLDRNPRLVYGRMTGFGQDGPLAPRAGHDINYIALSGALGAIGEADGPPVLPLNLLGDFGGGGALLAFGVLCAVVQARATGKGQVVDAAMVDGSAQLLAMIYGRLHQGRWTDGRGVNYLDGTAPFYGVYRCRDDEYVAVGAIEAPFFATLLERLELVADADFAQQWDRSRWPVMRRRLAEVFAARTRDDWAAVFADADACVTPVLSLAEAPRHPHNAARGTFLTDGTGVLQPAPAPRFGSSTPRRHTRPAPLPGEHTAQVLAETGRSPEQIKKLFDAEVVR</sequence>
<dbReference type="PANTHER" id="PTHR48228:SF5">
    <property type="entry name" value="ALPHA-METHYLACYL-COA RACEMASE"/>
    <property type="match status" value="1"/>
</dbReference>
<protein>
    <submittedName>
        <fullName evidence="2">CaiB/BaiF CoA-transferase family protein</fullName>
    </submittedName>
</protein>
<dbReference type="PANTHER" id="PTHR48228">
    <property type="entry name" value="SUCCINYL-COA--D-CITRAMALATE COA-TRANSFERASE"/>
    <property type="match status" value="1"/>
</dbReference>
<dbReference type="InterPro" id="IPR023606">
    <property type="entry name" value="CoA-Trfase_III_dom_1_sf"/>
</dbReference>
<evidence type="ECO:0000313" key="2">
    <source>
        <dbReference type="EMBL" id="GAA2417735.1"/>
    </source>
</evidence>
<dbReference type="InterPro" id="IPR003673">
    <property type="entry name" value="CoA-Trfase_fam_III"/>
</dbReference>
<gene>
    <name evidence="2" type="ORF">GCM10010255_66250</name>
</gene>
<name>A0ABP5W1W9_9ACTN</name>
<evidence type="ECO:0000256" key="1">
    <source>
        <dbReference type="SAM" id="MobiDB-lite"/>
    </source>
</evidence>